<dbReference type="Proteomes" id="UP000789595">
    <property type="component" value="Unassembled WGS sequence"/>
</dbReference>
<keyword evidence="2" id="KW-1185">Reference proteome</keyword>
<name>A0A8J2SQF8_9STRA</name>
<organism evidence="1 2">
    <name type="scientific">Pelagomonas calceolata</name>
    <dbReference type="NCBI Taxonomy" id="35677"/>
    <lineage>
        <taxon>Eukaryota</taxon>
        <taxon>Sar</taxon>
        <taxon>Stramenopiles</taxon>
        <taxon>Ochrophyta</taxon>
        <taxon>Pelagophyceae</taxon>
        <taxon>Pelagomonadales</taxon>
        <taxon>Pelagomonadaceae</taxon>
        <taxon>Pelagomonas</taxon>
    </lineage>
</organism>
<accession>A0A8J2SQF8</accession>
<protein>
    <submittedName>
        <fullName evidence="1">Uncharacterized protein</fullName>
    </submittedName>
</protein>
<comment type="caution">
    <text evidence="1">The sequence shown here is derived from an EMBL/GenBank/DDBJ whole genome shotgun (WGS) entry which is preliminary data.</text>
</comment>
<dbReference type="EMBL" id="CAKKNE010000004">
    <property type="protein sequence ID" value="CAH0374870.1"/>
    <property type="molecule type" value="Genomic_DNA"/>
</dbReference>
<dbReference type="AlphaFoldDB" id="A0A8J2SQF8"/>
<evidence type="ECO:0000313" key="2">
    <source>
        <dbReference type="Proteomes" id="UP000789595"/>
    </source>
</evidence>
<gene>
    <name evidence="1" type="ORF">PECAL_4P21780</name>
</gene>
<reference evidence="1" key="1">
    <citation type="submission" date="2021-11" db="EMBL/GenBank/DDBJ databases">
        <authorList>
            <consortium name="Genoscope - CEA"/>
            <person name="William W."/>
        </authorList>
    </citation>
    <scope>NUCLEOTIDE SEQUENCE</scope>
</reference>
<sequence>PTHVLLEEPLRVSVVAEARPPQRPIVARDGVGVHVRAVPVRPLGFVALPRRVDLLAVSIDDARPPFLRSGPPRRRHAQVRDATVEGVDQTRRLGRVGDVSEKGQLGPRLLYGCAPLLFGHGGHDAQEGAVAVESRTHLCDEVCAGSALLATRWQMLHSKR</sequence>
<evidence type="ECO:0000313" key="1">
    <source>
        <dbReference type="EMBL" id="CAH0374870.1"/>
    </source>
</evidence>
<proteinExistence type="predicted"/>
<feature type="non-terminal residue" evidence="1">
    <location>
        <position position="1"/>
    </location>
</feature>